<organism evidence="1 2">
    <name type="scientific">Chryseobacterium panacisoli</name>
    <dbReference type="NCBI Taxonomy" id="1807141"/>
    <lineage>
        <taxon>Bacteria</taxon>
        <taxon>Pseudomonadati</taxon>
        <taxon>Bacteroidota</taxon>
        <taxon>Flavobacteriia</taxon>
        <taxon>Flavobacteriales</taxon>
        <taxon>Weeksellaceae</taxon>
        <taxon>Chryseobacterium group</taxon>
        <taxon>Chryseobacterium</taxon>
    </lineage>
</organism>
<name>A0A5D8ZFL2_9FLAO</name>
<dbReference type="Proteomes" id="UP000323884">
    <property type="component" value="Unassembled WGS sequence"/>
</dbReference>
<proteinExistence type="predicted"/>
<evidence type="ECO:0000313" key="1">
    <source>
        <dbReference type="EMBL" id="TZF93709.1"/>
    </source>
</evidence>
<sequence>MNKILLGDVLHSVLCFQKIKQIYTHKDMYRFTTADIDLSTLKVDIVLRNKEILEWVIQHPEYDYKKLLESPYSNDELFRFFKIYYEDIIFKLNKYFTEDYFIRLAEIENM</sequence>
<gene>
    <name evidence="1" type="ORF">FW781_18640</name>
</gene>
<reference evidence="1 2" key="1">
    <citation type="submission" date="2019-08" db="EMBL/GenBank/DDBJ databases">
        <title>Draft genome sequence of Chryseobacterium sp. Gsoil 183.</title>
        <authorList>
            <person name="Im W.-T."/>
        </authorList>
    </citation>
    <scope>NUCLEOTIDE SEQUENCE [LARGE SCALE GENOMIC DNA]</scope>
    <source>
        <strain evidence="1 2">Gsoil 183</strain>
    </source>
</reference>
<dbReference type="EMBL" id="VTRU01000005">
    <property type="protein sequence ID" value="TZF93709.1"/>
    <property type="molecule type" value="Genomic_DNA"/>
</dbReference>
<protein>
    <submittedName>
        <fullName evidence="1">Uncharacterized protein</fullName>
    </submittedName>
</protein>
<evidence type="ECO:0000313" key="2">
    <source>
        <dbReference type="Proteomes" id="UP000323884"/>
    </source>
</evidence>
<dbReference type="AlphaFoldDB" id="A0A5D8ZFL2"/>
<dbReference type="RefSeq" id="WP_149388790.1">
    <property type="nucleotide sequence ID" value="NZ_VTRU01000005.1"/>
</dbReference>
<accession>A0A5D8ZFL2</accession>
<comment type="caution">
    <text evidence="1">The sequence shown here is derived from an EMBL/GenBank/DDBJ whole genome shotgun (WGS) entry which is preliminary data.</text>
</comment>
<dbReference type="OrthoDB" id="1259445at2"/>
<keyword evidence="2" id="KW-1185">Reference proteome</keyword>